<protein>
    <submittedName>
        <fullName evidence="2">Uncharacterized protein</fullName>
    </submittedName>
</protein>
<evidence type="ECO:0000256" key="1">
    <source>
        <dbReference type="SAM" id="Phobius"/>
    </source>
</evidence>
<organism evidence="2 3">
    <name type="scientific">Gordonia alkanivorans CGMCC 6845</name>
    <dbReference type="NCBI Taxonomy" id="1423140"/>
    <lineage>
        <taxon>Bacteria</taxon>
        <taxon>Bacillati</taxon>
        <taxon>Actinomycetota</taxon>
        <taxon>Actinomycetes</taxon>
        <taxon>Mycobacteriales</taxon>
        <taxon>Gordoniaceae</taxon>
        <taxon>Gordonia</taxon>
    </lineage>
</organism>
<dbReference type="Proteomes" id="UP000035035">
    <property type="component" value="Unassembled WGS sequence"/>
</dbReference>
<dbReference type="HOGENOM" id="CLU_3118344_0_0_11"/>
<evidence type="ECO:0000313" key="2">
    <source>
        <dbReference type="EMBL" id="ETA08427.1"/>
    </source>
</evidence>
<comment type="caution">
    <text evidence="2">The sequence shown here is derived from an EMBL/GenBank/DDBJ whole genome shotgun (WGS) entry which is preliminary data.</text>
</comment>
<evidence type="ECO:0000313" key="3">
    <source>
        <dbReference type="Proteomes" id="UP000035035"/>
    </source>
</evidence>
<keyword evidence="1" id="KW-0812">Transmembrane</keyword>
<gene>
    <name evidence="2" type="ORF">V525_03175</name>
</gene>
<reference evidence="2 3" key="1">
    <citation type="journal article" date="2014" name="Genome Announc.">
        <title>Draft Genome Sequence of Gordonia alkanivorans Strain CGMCC6845, a Halotolerant Hydrocarbon-Degrading Bacterium.</title>
        <authorList>
            <person name="Wang X."/>
            <person name="Jin D."/>
            <person name="Zhou L."/>
            <person name="Wu L."/>
            <person name="An W."/>
            <person name="Zhao L."/>
        </authorList>
    </citation>
    <scope>NUCLEOTIDE SEQUENCE [LARGE SCALE GENOMIC DNA]</scope>
    <source>
        <strain evidence="2 3">CGMCC 6845</strain>
    </source>
</reference>
<dbReference type="AlphaFoldDB" id="W9DIM9"/>
<name>W9DIM9_9ACTN</name>
<sequence length="50" mass="5457">MPTIDTGGIVPVRHEDQQAGAGYRDVFLRVGILVPTLMATGLLNPFRFES</sequence>
<keyword evidence="1" id="KW-0472">Membrane</keyword>
<dbReference type="EMBL" id="AYXO01000002">
    <property type="protein sequence ID" value="ETA08427.1"/>
    <property type="molecule type" value="Genomic_DNA"/>
</dbReference>
<keyword evidence="3" id="KW-1185">Reference proteome</keyword>
<accession>W9DIM9</accession>
<feature type="transmembrane region" description="Helical" evidence="1">
    <location>
        <begin position="26"/>
        <end position="46"/>
    </location>
</feature>
<keyword evidence="1" id="KW-1133">Transmembrane helix</keyword>
<proteinExistence type="predicted"/>